<evidence type="ECO:0000313" key="7">
    <source>
        <dbReference type="EMBL" id="CAJ0697429.1"/>
    </source>
</evidence>
<feature type="signal peptide" evidence="6">
    <location>
        <begin position="1"/>
        <end position="32"/>
    </location>
</feature>
<organism evidence="7 9">
    <name type="scientific">Ralstonia mannitolilytica</name>
    <dbReference type="NCBI Taxonomy" id="105219"/>
    <lineage>
        <taxon>Bacteria</taxon>
        <taxon>Pseudomonadati</taxon>
        <taxon>Pseudomonadota</taxon>
        <taxon>Betaproteobacteria</taxon>
        <taxon>Burkholderiales</taxon>
        <taxon>Burkholderiaceae</taxon>
        <taxon>Ralstonia</taxon>
    </lineage>
</organism>
<dbReference type="Pfam" id="PF06629">
    <property type="entry name" value="MipA"/>
    <property type="match status" value="1"/>
</dbReference>
<comment type="similarity">
    <text evidence="2">Belongs to the MipA/OmpV family.</text>
</comment>
<accession>A0AAD2B087</accession>
<dbReference type="Proteomes" id="UP001190002">
    <property type="component" value="Unassembled WGS sequence"/>
</dbReference>
<reference evidence="7 10" key="1">
    <citation type="submission" date="2023-07" db="EMBL/GenBank/DDBJ databases">
        <authorList>
            <person name="Peeters C."/>
        </authorList>
    </citation>
    <scope>NUCLEOTIDE SEQUENCE</scope>
    <source>
        <strain evidence="8 10">R-77569</strain>
        <strain evidence="7">R-77591</strain>
    </source>
</reference>
<evidence type="ECO:0000256" key="3">
    <source>
        <dbReference type="ARBA" id="ARBA00022729"/>
    </source>
</evidence>
<keyword evidence="5" id="KW-0998">Cell outer membrane</keyword>
<protein>
    <recommendedName>
        <fullName evidence="11">MipA/OmpV family protein</fullName>
    </recommendedName>
</protein>
<dbReference type="InterPro" id="IPR010583">
    <property type="entry name" value="MipA"/>
</dbReference>
<evidence type="ECO:0000313" key="10">
    <source>
        <dbReference type="Proteomes" id="UP001190452"/>
    </source>
</evidence>
<feature type="chain" id="PRO_5042277910" description="MipA/OmpV family protein" evidence="6">
    <location>
        <begin position="33"/>
        <end position="268"/>
    </location>
</feature>
<name>A0AAD2B087_9RALS</name>
<comment type="caution">
    <text evidence="7">The sequence shown here is derived from an EMBL/GenBank/DDBJ whole genome shotgun (WGS) entry which is preliminary data.</text>
</comment>
<dbReference type="PANTHER" id="PTHR38776:SF1">
    <property type="entry name" value="MLTA-INTERACTING PROTEIN-RELATED"/>
    <property type="match status" value="1"/>
</dbReference>
<comment type="subcellular location">
    <subcellularLocation>
        <location evidence="1">Cell outer membrane</location>
    </subcellularLocation>
</comment>
<dbReference type="EMBL" id="CATVXE010000034">
    <property type="protein sequence ID" value="CAJ0697429.1"/>
    <property type="molecule type" value="Genomic_DNA"/>
</dbReference>
<keyword evidence="3 6" id="KW-0732">Signal</keyword>
<proteinExistence type="inferred from homology"/>
<evidence type="ECO:0000256" key="1">
    <source>
        <dbReference type="ARBA" id="ARBA00004442"/>
    </source>
</evidence>
<dbReference type="AlphaFoldDB" id="A0AAD2B087"/>
<gene>
    <name evidence="8" type="ORF">R77569_04719</name>
    <name evidence="7" type="ORF">R77591_04787</name>
</gene>
<evidence type="ECO:0000256" key="6">
    <source>
        <dbReference type="SAM" id="SignalP"/>
    </source>
</evidence>
<dbReference type="PANTHER" id="PTHR38776">
    <property type="entry name" value="MLTA-INTERACTING PROTEIN-RELATED"/>
    <property type="match status" value="1"/>
</dbReference>
<dbReference type="RefSeq" id="WP_244191010.1">
    <property type="nucleotide sequence ID" value="NZ_CATVXE010000034.1"/>
</dbReference>
<evidence type="ECO:0000256" key="2">
    <source>
        <dbReference type="ARBA" id="ARBA00005722"/>
    </source>
</evidence>
<evidence type="ECO:0000256" key="4">
    <source>
        <dbReference type="ARBA" id="ARBA00023136"/>
    </source>
</evidence>
<dbReference type="Proteomes" id="UP001190452">
    <property type="component" value="Unassembled WGS sequence"/>
</dbReference>
<evidence type="ECO:0000256" key="5">
    <source>
        <dbReference type="ARBA" id="ARBA00023237"/>
    </source>
</evidence>
<keyword evidence="4" id="KW-0472">Membrane</keyword>
<evidence type="ECO:0000313" key="9">
    <source>
        <dbReference type="Proteomes" id="UP001190002"/>
    </source>
</evidence>
<sequence length="268" mass="28763">MSKRLSRPSLRFSVPYLAMLTGLWLPSSSVHADEASYSLSLNVGAAPRYEGSKQYAVTAGPGLRADFGNGWFIDPLQGGAGYAIRFLNGMFASAALSYDAGRTERNRYGRAGSDHLKGMGDIKGAFLGVFTVGTKVWGDATASATFEVPISHRERGWSGHLDLNTPVVKWGSDTISVNPSLHFGSRKYVQTYFGVTPQQSANSGFAEYDAKGGATAVSVTVAWRHTFSRHWALQTAVGATRLLGNAAKSPIVQTKQSYFGGTGIVYTF</sequence>
<evidence type="ECO:0008006" key="11">
    <source>
        <dbReference type="Google" id="ProtNLM"/>
    </source>
</evidence>
<dbReference type="GO" id="GO:0009279">
    <property type="term" value="C:cell outer membrane"/>
    <property type="evidence" value="ECO:0007669"/>
    <property type="project" value="UniProtKB-SubCell"/>
</dbReference>
<keyword evidence="10" id="KW-1185">Reference proteome</keyword>
<dbReference type="EMBL" id="CAUDKV010000030">
    <property type="protein sequence ID" value="CAJ0897609.1"/>
    <property type="molecule type" value="Genomic_DNA"/>
</dbReference>
<evidence type="ECO:0000313" key="8">
    <source>
        <dbReference type="EMBL" id="CAJ0897609.1"/>
    </source>
</evidence>